<dbReference type="Gene3D" id="2.60.40.1820">
    <property type="match status" value="1"/>
</dbReference>
<sequence>MEQSGYPLCVVHWTFYLAQILKINMKKTLYIVAVLAVVSLLSACGVSKQVSEAKTFGECKYDLASIDSVYLAGISIQEFRDIKSISDFDLAKYPKLGLALLRKDIPLNLRVNLDITNPTRKRAAVNQIEYKVLLSKNEIFNGYLSRLIEVMPGTGSTRVPIQLKANVYDLVSNNETRDELINMISALSGKKDTDPTKFVVKVKPTLDLAGKSLNYPGYITFEKAITAEMITGVSK</sequence>
<protein>
    <recommendedName>
        <fullName evidence="3">Late embryogenesis abundant protein</fullName>
    </recommendedName>
</protein>
<keyword evidence="2" id="KW-1185">Reference proteome</keyword>
<organism evidence="1 2">
    <name type="scientific">Dyadobacter jejuensis</name>
    <dbReference type="NCBI Taxonomy" id="1082580"/>
    <lineage>
        <taxon>Bacteria</taxon>
        <taxon>Pseudomonadati</taxon>
        <taxon>Bacteroidota</taxon>
        <taxon>Cytophagia</taxon>
        <taxon>Cytophagales</taxon>
        <taxon>Spirosomataceae</taxon>
        <taxon>Dyadobacter</taxon>
    </lineage>
</organism>
<dbReference type="Proteomes" id="UP000245880">
    <property type="component" value="Unassembled WGS sequence"/>
</dbReference>
<gene>
    <name evidence="1" type="ORF">CLV98_101730</name>
</gene>
<evidence type="ECO:0000313" key="1">
    <source>
        <dbReference type="EMBL" id="PWJ60545.1"/>
    </source>
</evidence>
<accession>A0A316AS77</accession>
<dbReference type="SUPFAM" id="SSF117070">
    <property type="entry name" value="LEA14-like"/>
    <property type="match status" value="1"/>
</dbReference>
<dbReference type="AlphaFoldDB" id="A0A316AS77"/>
<evidence type="ECO:0000313" key="2">
    <source>
        <dbReference type="Proteomes" id="UP000245880"/>
    </source>
</evidence>
<comment type="caution">
    <text evidence="1">The sequence shown here is derived from an EMBL/GenBank/DDBJ whole genome shotgun (WGS) entry which is preliminary data.</text>
</comment>
<evidence type="ECO:0008006" key="3">
    <source>
        <dbReference type="Google" id="ProtNLM"/>
    </source>
</evidence>
<reference evidence="1 2" key="1">
    <citation type="submission" date="2018-03" db="EMBL/GenBank/DDBJ databases">
        <title>Genomic Encyclopedia of Archaeal and Bacterial Type Strains, Phase II (KMG-II): from individual species to whole genera.</title>
        <authorList>
            <person name="Goeker M."/>
        </authorList>
    </citation>
    <scope>NUCLEOTIDE SEQUENCE [LARGE SCALE GENOMIC DNA]</scope>
    <source>
        <strain evidence="1 2">DSM 100346</strain>
    </source>
</reference>
<dbReference type="EMBL" id="QGDT01000001">
    <property type="protein sequence ID" value="PWJ60545.1"/>
    <property type="molecule type" value="Genomic_DNA"/>
</dbReference>
<name>A0A316AS77_9BACT</name>
<proteinExistence type="predicted"/>